<proteinExistence type="predicted"/>
<evidence type="ECO:0000256" key="1">
    <source>
        <dbReference type="SAM" id="SignalP"/>
    </source>
</evidence>
<dbReference type="EMBL" id="CP034549">
    <property type="protein sequence ID" value="AZQ44160.1"/>
    <property type="molecule type" value="Genomic_DNA"/>
</dbReference>
<keyword evidence="1" id="KW-0732">Signal</keyword>
<protein>
    <submittedName>
        <fullName evidence="2">Uncharacterized protein</fullName>
    </submittedName>
</protein>
<sequence length="153" mass="17561">MKTLLFTIGTILLSFNSYAQHMHTSSKMVHLDDVTISTSSQLSNTAAVFSIVKEINAIDEFDYHRFAKESGKSTTDFSLGTEVYSKKVVLRMLRRAARKADNKTEFKNELDEQHLLLTINLENKQLAKLYEQLNPESLDEYLDTWVSVQFLGY</sequence>
<keyword evidence="3" id="KW-1185">Reference proteome</keyword>
<dbReference type="AlphaFoldDB" id="A0A3S9MY90"/>
<evidence type="ECO:0000313" key="3">
    <source>
        <dbReference type="Proteomes" id="UP000279600"/>
    </source>
</evidence>
<dbReference type="RefSeq" id="WP_126447323.1">
    <property type="nucleotide sequence ID" value="NZ_CP034549.1"/>
</dbReference>
<accession>A0A3S9MY90</accession>
<dbReference type="KEGG" id="noj:EJ995_07920"/>
<feature type="chain" id="PRO_5019091544" evidence="1">
    <location>
        <begin position="20"/>
        <end position="153"/>
    </location>
</feature>
<dbReference type="Proteomes" id="UP000279600">
    <property type="component" value="Chromosome"/>
</dbReference>
<evidence type="ECO:0000313" key="2">
    <source>
        <dbReference type="EMBL" id="AZQ44160.1"/>
    </source>
</evidence>
<feature type="signal peptide" evidence="1">
    <location>
        <begin position="1"/>
        <end position="19"/>
    </location>
</feature>
<organism evidence="2 3">
    <name type="scientific">Nonlabens ponticola</name>
    <dbReference type="NCBI Taxonomy" id="2496866"/>
    <lineage>
        <taxon>Bacteria</taxon>
        <taxon>Pseudomonadati</taxon>
        <taxon>Bacteroidota</taxon>
        <taxon>Flavobacteriia</taxon>
        <taxon>Flavobacteriales</taxon>
        <taxon>Flavobacteriaceae</taxon>
        <taxon>Nonlabens</taxon>
    </lineage>
</organism>
<name>A0A3S9MY90_9FLAO</name>
<gene>
    <name evidence="2" type="ORF">EJ995_07920</name>
</gene>
<reference evidence="2 3" key="1">
    <citation type="submission" date="2018-12" db="EMBL/GenBank/DDBJ databases">
        <title>Complete genome of Nonlabens sp. MJ115.</title>
        <authorList>
            <person name="Choi H.S."/>
            <person name="Jung J."/>
        </authorList>
    </citation>
    <scope>NUCLEOTIDE SEQUENCE [LARGE SCALE GENOMIC DNA]</scope>
    <source>
        <strain evidence="2 3">MJ115</strain>
    </source>
</reference>